<feature type="active site" evidence="7">
    <location>
        <position position="70"/>
    </location>
</feature>
<evidence type="ECO:0000256" key="4">
    <source>
        <dbReference type="ARBA" id="ARBA00022603"/>
    </source>
</evidence>
<evidence type="ECO:0000313" key="9">
    <source>
        <dbReference type="Proteomes" id="UP001209229"/>
    </source>
</evidence>
<dbReference type="InterPro" id="IPR000682">
    <property type="entry name" value="PCMT"/>
</dbReference>
<dbReference type="InterPro" id="IPR029063">
    <property type="entry name" value="SAM-dependent_MTases_sf"/>
</dbReference>
<evidence type="ECO:0000256" key="1">
    <source>
        <dbReference type="ARBA" id="ARBA00004496"/>
    </source>
</evidence>
<dbReference type="GO" id="GO:0005737">
    <property type="term" value="C:cytoplasm"/>
    <property type="evidence" value="ECO:0007669"/>
    <property type="project" value="UniProtKB-SubCell"/>
</dbReference>
<dbReference type="AlphaFoldDB" id="A0AAE3M1X2"/>
<organism evidence="8 9">
    <name type="scientific">Plebeiibacterium sediminum</name>
    <dbReference type="NCBI Taxonomy" id="2992112"/>
    <lineage>
        <taxon>Bacteria</taxon>
        <taxon>Pseudomonadati</taxon>
        <taxon>Bacteroidota</taxon>
        <taxon>Bacteroidia</taxon>
        <taxon>Marinilabiliales</taxon>
        <taxon>Marinilabiliaceae</taxon>
        <taxon>Plebeiibacterium</taxon>
    </lineage>
</organism>
<comment type="function">
    <text evidence="7">Catalyzes the methyl esterification of L-isoaspartyl residues in peptides and proteins that result from spontaneous decomposition of normal L-aspartyl and L-asparaginyl residues. It plays a role in the repair and/or degradation of damaged proteins.</text>
</comment>
<keyword evidence="6 7" id="KW-0949">S-adenosyl-L-methionine</keyword>
<sequence length="219" mass="24318">MTTLKLSMDTLRHKGLRNRLVQEIAGKGISNPKVLQAIGNVPRHMFFESSFIKFAYQDKAFPIGAGQTISQPFTVAFQTQLLNIKKGDKILEVGTGSGYQAAVLVEMGAKVFSIERQRELYIKSSHLLPQMGYQLSFFLGDGYKGLPQFQPFDGIIITAGAPSIPEELLTQLAIGGVMVIPVGRKVQTMIRVTRESETEFSQEEFGRFEFVPMLKGVVK</sequence>
<protein>
    <recommendedName>
        <fullName evidence="7">Protein-L-isoaspartate O-methyltransferase</fullName>
        <ecNumber evidence="7">2.1.1.77</ecNumber>
    </recommendedName>
    <alternativeName>
        <fullName evidence="7">L-isoaspartyl protein carboxyl methyltransferase</fullName>
    </alternativeName>
    <alternativeName>
        <fullName evidence="7">Protein L-isoaspartyl methyltransferase</fullName>
    </alternativeName>
    <alternativeName>
        <fullName evidence="7">Protein-beta-aspartate methyltransferase</fullName>
        <shortName evidence="7">PIMT</shortName>
    </alternativeName>
</protein>
<evidence type="ECO:0000256" key="6">
    <source>
        <dbReference type="ARBA" id="ARBA00022691"/>
    </source>
</evidence>
<comment type="subcellular location">
    <subcellularLocation>
        <location evidence="1 7">Cytoplasm</location>
    </subcellularLocation>
</comment>
<dbReference type="Gene3D" id="3.40.50.150">
    <property type="entry name" value="Vaccinia Virus protein VP39"/>
    <property type="match status" value="1"/>
</dbReference>
<dbReference type="NCBIfam" id="TIGR00080">
    <property type="entry name" value="pimt"/>
    <property type="match status" value="1"/>
</dbReference>
<comment type="caution">
    <text evidence="8">The sequence shown here is derived from an EMBL/GenBank/DDBJ whole genome shotgun (WGS) entry which is preliminary data.</text>
</comment>
<proteinExistence type="inferred from homology"/>
<keyword evidence="4 7" id="KW-0489">Methyltransferase</keyword>
<keyword evidence="3 7" id="KW-0963">Cytoplasm</keyword>
<dbReference type="Pfam" id="PF01135">
    <property type="entry name" value="PCMT"/>
    <property type="match status" value="1"/>
</dbReference>
<dbReference type="NCBIfam" id="NF001453">
    <property type="entry name" value="PRK00312.1"/>
    <property type="match status" value="1"/>
</dbReference>
<evidence type="ECO:0000256" key="3">
    <source>
        <dbReference type="ARBA" id="ARBA00022490"/>
    </source>
</evidence>
<comment type="catalytic activity">
    <reaction evidence="7">
        <text>[protein]-L-isoaspartate + S-adenosyl-L-methionine = [protein]-L-isoaspartate alpha-methyl ester + S-adenosyl-L-homocysteine</text>
        <dbReference type="Rhea" id="RHEA:12705"/>
        <dbReference type="Rhea" id="RHEA-COMP:12143"/>
        <dbReference type="Rhea" id="RHEA-COMP:12144"/>
        <dbReference type="ChEBI" id="CHEBI:57856"/>
        <dbReference type="ChEBI" id="CHEBI:59789"/>
        <dbReference type="ChEBI" id="CHEBI:90596"/>
        <dbReference type="ChEBI" id="CHEBI:90598"/>
        <dbReference type="EC" id="2.1.1.77"/>
    </reaction>
</comment>
<dbReference type="RefSeq" id="WP_301189190.1">
    <property type="nucleotide sequence ID" value="NZ_JAPDPJ010000005.1"/>
</dbReference>
<gene>
    <name evidence="7" type="primary">pcm</name>
    <name evidence="8" type="ORF">OM075_04030</name>
</gene>
<dbReference type="Proteomes" id="UP001209229">
    <property type="component" value="Unassembled WGS sequence"/>
</dbReference>
<evidence type="ECO:0000313" key="8">
    <source>
        <dbReference type="EMBL" id="MCW3785618.1"/>
    </source>
</evidence>
<evidence type="ECO:0000256" key="2">
    <source>
        <dbReference type="ARBA" id="ARBA00005369"/>
    </source>
</evidence>
<dbReference type="EMBL" id="JAPDPJ010000005">
    <property type="protein sequence ID" value="MCW3785618.1"/>
    <property type="molecule type" value="Genomic_DNA"/>
</dbReference>
<accession>A0AAE3M1X2</accession>
<dbReference type="PANTHER" id="PTHR11579:SF0">
    <property type="entry name" value="PROTEIN-L-ISOASPARTATE(D-ASPARTATE) O-METHYLTRANSFERASE"/>
    <property type="match status" value="1"/>
</dbReference>
<comment type="similarity">
    <text evidence="2 7">Belongs to the methyltransferase superfamily. L-isoaspartyl/D-aspartyl protein methyltransferase family.</text>
</comment>
<dbReference type="GO" id="GO:0004719">
    <property type="term" value="F:protein-L-isoaspartate (D-aspartate) O-methyltransferase activity"/>
    <property type="evidence" value="ECO:0007669"/>
    <property type="project" value="UniProtKB-UniRule"/>
</dbReference>
<dbReference type="HAMAP" id="MF_00090">
    <property type="entry name" value="PIMT"/>
    <property type="match status" value="1"/>
</dbReference>
<dbReference type="GO" id="GO:0030091">
    <property type="term" value="P:protein repair"/>
    <property type="evidence" value="ECO:0007669"/>
    <property type="project" value="UniProtKB-UniRule"/>
</dbReference>
<evidence type="ECO:0000256" key="5">
    <source>
        <dbReference type="ARBA" id="ARBA00022679"/>
    </source>
</evidence>
<dbReference type="GO" id="GO:0032259">
    <property type="term" value="P:methylation"/>
    <property type="evidence" value="ECO:0007669"/>
    <property type="project" value="UniProtKB-KW"/>
</dbReference>
<dbReference type="CDD" id="cd02440">
    <property type="entry name" value="AdoMet_MTases"/>
    <property type="match status" value="1"/>
</dbReference>
<name>A0AAE3M1X2_9BACT</name>
<dbReference type="SUPFAM" id="SSF53335">
    <property type="entry name" value="S-adenosyl-L-methionine-dependent methyltransferases"/>
    <property type="match status" value="1"/>
</dbReference>
<evidence type="ECO:0000256" key="7">
    <source>
        <dbReference type="HAMAP-Rule" id="MF_00090"/>
    </source>
</evidence>
<reference evidence="8" key="1">
    <citation type="submission" date="2022-10" db="EMBL/GenBank/DDBJ databases">
        <authorList>
            <person name="Yu W.X."/>
        </authorList>
    </citation>
    <scope>NUCLEOTIDE SEQUENCE</scope>
    <source>
        <strain evidence="8">AAT</strain>
    </source>
</reference>
<keyword evidence="9" id="KW-1185">Reference proteome</keyword>
<dbReference type="PANTHER" id="PTHR11579">
    <property type="entry name" value="PROTEIN-L-ISOASPARTATE O-METHYLTRANSFERASE"/>
    <property type="match status" value="1"/>
</dbReference>
<keyword evidence="5 7" id="KW-0808">Transferase</keyword>
<dbReference type="FunFam" id="3.40.50.150:FF:000010">
    <property type="entry name" value="Protein-L-isoaspartate O-methyltransferase"/>
    <property type="match status" value="1"/>
</dbReference>
<dbReference type="EC" id="2.1.1.77" evidence="7"/>